<dbReference type="Gene3D" id="3.10.450.50">
    <property type="match status" value="1"/>
</dbReference>
<accession>A0A7C2AI19</accession>
<evidence type="ECO:0000256" key="1">
    <source>
        <dbReference type="SAM" id="SignalP"/>
    </source>
</evidence>
<evidence type="ECO:0000313" key="3">
    <source>
        <dbReference type="EMBL" id="HEC74651.1"/>
    </source>
</evidence>
<name>A0A7C2AI19_9GAMM</name>
<evidence type="ECO:0000259" key="2">
    <source>
        <dbReference type="Pfam" id="PF14534"/>
    </source>
</evidence>
<organism evidence="3">
    <name type="scientific">Methylophaga aminisulfidivorans</name>
    <dbReference type="NCBI Taxonomy" id="230105"/>
    <lineage>
        <taxon>Bacteria</taxon>
        <taxon>Pseudomonadati</taxon>
        <taxon>Pseudomonadota</taxon>
        <taxon>Gammaproteobacteria</taxon>
        <taxon>Thiotrichales</taxon>
        <taxon>Piscirickettsiaceae</taxon>
        <taxon>Methylophaga</taxon>
    </lineage>
</organism>
<dbReference type="AlphaFoldDB" id="A0A7C2AI19"/>
<feature type="domain" description="DUF4440" evidence="2">
    <location>
        <begin position="42"/>
        <end position="149"/>
    </location>
</feature>
<dbReference type="EMBL" id="DRHY01000212">
    <property type="protein sequence ID" value="HEC74651.1"/>
    <property type="molecule type" value="Genomic_DNA"/>
</dbReference>
<dbReference type="SUPFAM" id="SSF54427">
    <property type="entry name" value="NTF2-like"/>
    <property type="match status" value="1"/>
</dbReference>
<gene>
    <name evidence="3" type="ORF">ENI26_09825</name>
</gene>
<comment type="caution">
    <text evidence="3">The sequence shown here is derived from an EMBL/GenBank/DDBJ whole genome shotgun (WGS) entry which is preliminary data.</text>
</comment>
<sequence>MKMKTINILLVLLMTFSFAANAHGDKNKDKGLFKGVDTPAAKVVLAFHQALETGNQKQARAQLADDVIIFEGGRVERSADEYAHHHMLSDMKYLAAMKSDTLEHQVTILGNTAISASRSQTKGTYNGEERDYQGMETMVLEKQNGEWKIKHIHWSH</sequence>
<dbReference type="Proteomes" id="UP000886384">
    <property type="component" value="Unassembled WGS sequence"/>
</dbReference>
<feature type="signal peptide" evidence="1">
    <location>
        <begin position="1"/>
        <end position="22"/>
    </location>
</feature>
<keyword evidence="1" id="KW-0732">Signal</keyword>
<dbReference type="InterPro" id="IPR027843">
    <property type="entry name" value="DUF4440"/>
</dbReference>
<dbReference type="Pfam" id="PF14534">
    <property type="entry name" value="DUF4440"/>
    <property type="match status" value="1"/>
</dbReference>
<dbReference type="InterPro" id="IPR032710">
    <property type="entry name" value="NTF2-like_dom_sf"/>
</dbReference>
<proteinExistence type="predicted"/>
<feature type="chain" id="PRO_5027624632" evidence="1">
    <location>
        <begin position="23"/>
        <end position="156"/>
    </location>
</feature>
<reference evidence="3" key="1">
    <citation type="journal article" date="2020" name="mSystems">
        <title>Genome- and Community-Level Interaction Insights into Carbon Utilization and Element Cycling Functions of Hydrothermarchaeota in Hydrothermal Sediment.</title>
        <authorList>
            <person name="Zhou Z."/>
            <person name="Liu Y."/>
            <person name="Xu W."/>
            <person name="Pan J."/>
            <person name="Luo Z.H."/>
            <person name="Li M."/>
        </authorList>
    </citation>
    <scope>NUCLEOTIDE SEQUENCE [LARGE SCALE GENOMIC DNA]</scope>
    <source>
        <strain evidence="3">HyVt-380</strain>
    </source>
</reference>
<protein>
    <submittedName>
        <fullName evidence="3">Nuclear transport factor 2 family protein</fullName>
    </submittedName>
</protein>